<keyword evidence="5 12" id="KW-0235">DNA replication</keyword>
<evidence type="ECO:0000256" key="4">
    <source>
        <dbReference type="ARBA" id="ARBA00022695"/>
    </source>
</evidence>
<evidence type="ECO:0000256" key="5">
    <source>
        <dbReference type="ARBA" id="ARBA00022705"/>
    </source>
</evidence>
<accession>A0ABW6I9A1</accession>
<evidence type="ECO:0000256" key="2">
    <source>
        <dbReference type="ARBA" id="ARBA00022515"/>
    </source>
</evidence>
<dbReference type="Pfam" id="PF13155">
    <property type="entry name" value="Toprim_2"/>
    <property type="match status" value="1"/>
</dbReference>
<evidence type="ECO:0000256" key="3">
    <source>
        <dbReference type="ARBA" id="ARBA00022679"/>
    </source>
</evidence>
<evidence type="ECO:0000256" key="12">
    <source>
        <dbReference type="HAMAP-Rule" id="MF_00974"/>
    </source>
</evidence>
<name>A0ABW6I9A1_9CYAN</name>
<protein>
    <recommendedName>
        <fullName evidence="12">DNA primase</fullName>
        <ecNumber evidence="12">2.7.7.101</ecNumber>
    </recommendedName>
</protein>
<dbReference type="InterPro" id="IPR006171">
    <property type="entry name" value="TOPRIM_dom"/>
</dbReference>
<proteinExistence type="inferred from homology"/>
<dbReference type="InterPro" id="IPR037068">
    <property type="entry name" value="DNA_primase_core_N_sf"/>
</dbReference>
<dbReference type="InterPro" id="IPR006295">
    <property type="entry name" value="DNA_primase_DnaG"/>
</dbReference>
<comment type="function">
    <text evidence="12">RNA polymerase that catalyzes the synthesis of short RNA molecules used as primers for DNA polymerase during DNA replication.</text>
</comment>
<dbReference type="Gene3D" id="3.90.980.10">
    <property type="entry name" value="DNA primase, catalytic core, N-terminal domain"/>
    <property type="match status" value="1"/>
</dbReference>
<comment type="cofactor">
    <cofactor evidence="12">
        <name>Zn(2+)</name>
        <dbReference type="ChEBI" id="CHEBI:29105"/>
    </cofactor>
    <text evidence="12">Binds 1 zinc ion per monomer.</text>
</comment>
<keyword evidence="10 12" id="KW-0238">DNA-binding</keyword>
<dbReference type="PROSITE" id="PS50880">
    <property type="entry name" value="TOPRIM"/>
    <property type="match status" value="1"/>
</dbReference>
<dbReference type="InterPro" id="IPR019475">
    <property type="entry name" value="DNA_primase_DnaB-bd"/>
</dbReference>
<dbReference type="InterPro" id="IPR050219">
    <property type="entry name" value="DnaG_primase"/>
</dbReference>
<comment type="catalytic activity">
    <reaction evidence="12">
        <text>ssDNA + n NTP = ssDNA/pppN(pN)n-1 hybrid + (n-1) diphosphate.</text>
        <dbReference type="EC" id="2.7.7.101"/>
    </reaction>
</comment>
<dbReference type="NCBIfam" id="TIGR01391">
    <property type="entry name" value="dnaG"/>
    <property type="match status" value="1"/>
</dbReference>
<dbReference type="EC" id="2.7.7.101" evidence="12"/>
<keyword evidence="7 12" id="KW-0863">Zinc-finger</keyword>
<dbReference type="Gene3D" id="3.90.580.10">
    <property type="entry name" value="Zinc finger, CHC2-type domain"/>
    <property type="match status" value="1"/>
</dbReference>
<comment type="similarity">
    <text evidence="12">Belongs to the DnaG primase family.</text>
</comment>
<evidence type="ECO:0000256" key="8">
    <source>
        <dbReference type="ARBA" id="ARBA00022833"/>
    </source>
</evidence>
<dbReference type="InterPro" id="IPR030846">
    <property type="entry name" value="DnaG_bac"/>
</dbReference>
<dbReference type="SMART" id="SM00400">
    <property type="entry name" value="ZnF_CHCC"/>
    <property type="match status" value="1"/>
</dbReference>
<sequence length="662" mass="74987">MDIPRLHPDTVEAVRERADIVDIVSEQVVLKKQGKDFVGLCPFHDDKSPSFSVSPSKQFYYCFSCGAGGNAIKFLMELNQRPFADVVLDLARRYQVPVKTLEPAKRQVLQQQLSLREQLFEILAIAAKFYQHTLHRPDGETALTYLKQQRRLQAATIEQFQLGYAPGGWQTLYGYLVEQKRYPVELVEKAGLIMPRQQGSGYYDRFRDRLMIPIQDAQGRVIGFGGRALGDEQPKYLNSPETELFDKGKTLYGLSQAKAAIAKADCAIVVEGYFDVIALHAAGIANAVASLGTALNAAQVRLLLRYTESKQVVLNFDADAAGVKAAERAIGEAADMAHQGDLQLRVLTMPTGKDPDEYLQTHTATDYQALVAAAPLWLDWQIQQLLQGVDLRQADQFQQTAQTVVALLSEIANANTRTHYIRHCAELFSHGDARLVPLLADSLLAQVRRQRRSPRQSQLQPDTPKSWGTTALEQAEAALLRIFIHSSDYRQAVVEALEERDLQFSFSHHRALWRQIKAWYCQSITTDELHAGFAEWRSQPPANLDQLRDRCAEEPLLGQSYHLLQLDEKTQRDILRGSLVVRAAIACMEKTMCEKRYRYFLNLWSERDCTLTPEQHAYYQKQIYAEKQRIQELEDQRCVTFADLAQIPWVGEFYASFGDAEG</sequence>
<keyword evidence="11 12" id="KW-0804">Transcription</keyword>
<keyword evidence="3 12" id="KW-0808">Transferase</keyword>
<evidence type="ECO:0000313" key="14">
    <source>
        <dbReference type="EMBL" id="MFE4104726.1"/>
    </source>
</evidence>
<dbReference type="CDD" id="cd03364">
    <property type="entry name" value="TOPRIM_DnaG_primases"/>
    <property type="match status" value="1"/>
</dbReference>
<dbReference type="SUPFAM" id="SSF56731">
    <property type="entry name" value="DNA primase core"/>
    <property type="match status" value="1"/>
</dbReference>
<feature type="zinc finger region" description="CHC2-type" evidence="12">
    <location>
        <begin position="41"/>
        <end position="65"/>
    </location>
</feature>
<comment type="domain">
    <text evidence="12">Contains an N-terminal zinc-binding domain, a central core domain that contains the primase activity, and a C-terminal DnaB-binding domain.</text>
</comment>
<dbReference type="RefSeq" id="WP_377960280.1">
    <property type="nucleotide sequence ID" value="NZ_JBHZOL010000003.1"/>
</dbReference>
<keyword evidence="1 12" id="KW-0240">DNA-directed RNA polymerase</keyword>
<dbReference type="Pfam" id="PF01807">
    <property type="entry name" value="Zn_ribbon_DnaG"/>
    <property type="match status" value="1"/>
</dbReference>
<keyword evidence="8 12" id="KW-0862">Zinc</keyword>
<comment type="caution">
    <text evidence="14">The sequence shown here is derived from an EMBL/GenBank/DDBJ whole genome shotgun (WGS) entry which is preliminary data.</text>
</comment>
<evidence type="ECO:0000259" key="13">
    <source>
        <dbReference type="PROSITE" id="PS50880"/>
    </source>
</evidence>
<dbReference type="HAMAP" id="MF_00974">
    <property type="entry name" value="DNA_primase_DnaG"/>
    <property type="match status" value="1"/>
</dbReference>
<evidence type="ECO:0000256" key="10">
    <source>
        <dbReference type="ARBA" id="ARBA00023125"/>
    </source>
</evidence>
<dbReference type="Pfam" id="PF08275">
    <property type="entry name" value="DNAG_N"/>
    <property type="match status" value="1"/>
</dbReference>
<keyword evidence="6 12" id="KW-0479">Metal-binding</keyword>
<evidence type="ECO:0000256" key="1">
    <source>
        <dbReference type="ARBA" id="ARBA00022478"/>
    </source>
</evidence>
<dbReference type="PANTHER" id="PTHR30313">
    <property type="entry name" value="DNA PRIMASE"/>
    <property type="match status" value="1"/>
</dbReference>
<gene>
    <name evidence="12 14" type="primary">dnaG</name>
    <name evidence="14" type="ORF">ACFVKH_00455</name>
</gene>
<feature type="domain" description="Toprim" evidence="13">
    <location>
        <begin position="265"/>
        <end position="348"/>
    </location>
</feature>
<evidence type="ECO:0000313" key="15">
    <source>
        <dbReference type="Proteomes" id="UP001600165"/>
    </source>
</evidence>
<evidence type="ECO:0000256" key="6">
    <source>
        <dbReference type="ARBA" id="ARBA00022723"/>
    </source>
</evidence>
<organism evidence="14 15">
    <name type="scientific">Almyronema epifaneia S1</name>
    <dbReference type="NCBI Taxonomy" id="2991925"/>
    <lineage>
        <taxon>Bacteria</taxon>
        <taxon>Bacillati</taxon>
        <taxon>Cyanobacteriota</taxon>
        <taxon>Cyanophyceae</taxon>
        <taxon>Nodosilineales</taxon>
        <taxon>Nodosilineaceae</taxon>
        <taxon>Almyronema</taxon>
        <taxon>Almyronema epifaneia</taxon>
    </lineage>
</organism>
<dbReference type="InterPro" id="IPR036977">
    <property type="entry name" value="DNA_primase_Znf_CHC2"/>
</dbReference>
<dbReference type="Proteomes" id="UP001600165">
    <property type="component" value="Unassembled WGS sequence"/>
</dbReference>
<dbReference type="EMBL" id="JBHZOL010000003">
    <property type="protein sequence ID" value="MFE4104726.1"/>
    <property type="molecule type" value="Genomic_DNA"/>
</dbReference>
<evidence type="ECO:0000256" key="7">
    <source>
        <dbReference type="ARBA" id="ARBA00022771"/>
    </source>
</evidence>
<dbReference type="SUPFAM" id="SSF57783">
    <property type="entry name" value="Zinc beta-ribbon"/>
    <property type="match status" value="1"/>
</dbReference>
<dbReference type="SMART" id="SM00493">
    <property type="entry name" value="TOPRIM"/>
    <property type="match status" value="1"/>
</dbReference>
<comment type="subunit">
    <text evidence="12">Monomer. Interacts with DnaB.</text>
</comment>
<keyword evidence="9" id="KW-0460">Magnesium</keyword>
<dbReference type="Pfam" id="PF10410">
    <property type="entry name" value="DnaB_bind"/>
    <property type="match status" value="1"/>
</dbReference>
<keyword evidence="15" id="KW-1185">Reference proteome</keyword>
<keyword evidence="2 12" id="KW-0639">Primosome</keyword>
<evidence type="ECO:0000256" key="11">
    <source>
        <dbReference type="ARBA" id="ARBA00023163"/>
    </source>
</evidence>
<dbReference type="PANTHER" id="PTHR30313:SF2">
    <property type="entry name" value="DNA PRIMASE"/>
    <property type="match status" value="1"/>
</dbReference>
<dbReference type="InterPro" id="IPR013264">
    <property type="entry name" value="DNAG_N"/>
</dbReference>
<keyword evidence="4 12" id="KW-0548">Nucleotidyltransferase</keyword>
<dbReference type="Gene3D" id="3.40.1360.10">
    <property type="match status" value="1"/>
</dbReference>
<reference evidence="14 15" key="1">
    <citation type="submission" date="2024-10" db="EMBL/GenBank/DDBJ databases">
        <authorList>
            <person name="Ratan Roy A."/>
            <person name="Morales Sandoval P.H."/>
            <person name="De Los Santos Villalobos S."/>
            <person name="Chakraborty S."/>
            <person name="Mukherjee J."/>
        </authorList>
    </citation>
    <scope>NUCLEOTIDE SEQUENCE [LARGE SCALE GENOMIC DNA]</scope>
    <source>
        <strain evidence="14 15">S1</strain>
    </source>
</reference>
<dbReference type="InterPro" id="IPR034151">
    <property type="entry name" value="TOPRIM_DnaG_bac"/>
</dbReference>
<evidence type="ECO:0000256" key="9">
    <source>
        <dbReference type="ARBA" id="ARBA00022842"/>
    </source>
</evidence>
<dbReference type="InterPro" id="IPR002694">
    <property type="entry name" value="Znf_CHC2"/>
</dbReference>